<name>A0ABY5AQ98_9CYAN</name>
<dbReference type="InterPro" id="IPR016166">
    <property type="entry name" value="FAD-bd_PCMH"/>
</dbReference>
<gene>
    <name evidence="4" type="ORF">NEA10_01230</name>
</gene>
<feature type="domain" description="FAD-binding PCMH-type" evidence="3">
    <location>
        <begin position="46"/>
        <end position="225"/>
    </location>
</feature>
<protein>
    <submittedName>
        <fullName evidence="4">FAD-binding oxidoreductase</fullName>
    </submittedName>
</protein>
<evidence type="ECO:0000313" key="5">
    <source>
        <dbReference type="Proteomes" id="UP001056708"/>
    </source>
</evidence>
<accession>A0ABY5AQ98</accession>
<dbReference type="SUPFAM" id="SSF56176">
    <property type="entry name" value="FAD-binding/transporter-associated domain-like"/>
    <property type="match status" value="1"/>
</dbReference>
<sequence length="453" mass="49650">MQRQLGAREIMGERVAELAEHWTGGTIVDWGDLGERQRHRLQEATTGETPEAVIYPQTVEALTEVMQIAHEWGVAVIPMGAGSKLHWGGVVQQAPWVISTRDLDRLVEHAVGDLTVTVEAGAKLRTVEEILAKSQQFLAIDPIYADDATIGGIVATGDMGSWRQRYNSIRDRLIGISFVRHDGQLVKAGGRVVKNVAGYDLMKLLTASYGTLGVISQLTFRLYPLPEASTTLVMTGGASEIEEAMLAIRRSSVVPTALDLLSPGLLRRLQLEGDLGLGIRVQNVAVSVEQQCDRLQELAQRLTLAVTPLEGEEEQGFWGNAQQALEQGTPQERLLLKWGVRPTAMISTLDRLEEILAQVQGNNAKERAIARFYAGSGLGHLSLPRSQATSSILGQLRRHCQANAGFLTILEAPQDLKRHIDPWGDLGTARIAMTRLKQTFDPQTRLSPGRFLA</sequence>
<dbReference type="InterPro" id="IPR006094">
    <property type="entry name" value="Oxid_FAD_bind_N"/>
</dbReference>
<keyword evidence="5" id="KW-1185">Reference proteome</keyword>
<dbReference type="EMBL" id="CP098611">
    <property type="protein sequence ID" value="USR91394.1"/>
    <property type="molecule type" value="Genomic_DNA"/>
</dbReference>
<dbReference type="SUPFAM" id="SSF55103">
    <property type="entry name" value="FAD-linked oxidases, C-terminal domain"/>
    <property type="match status" value="1"/>
</dbReference>
<reference evidence="4" key="1">
    <citation type="submission" date="2022-06" db="EMBL/GenBank/DDBJ databases">
        <title>Genome sequence of Phormidium yuhuli AB48 isolated from an industrial photobioreactor environment.</title>
        <authorList>
            <person name="Qiu Y."/>
            <person name="Noonan A.J.C."/>
            <person name="Dofher K."/>
            <person name="Koch M."/>
            <person name="Kieft B."/>
            <person name="Lin X."/>
            <person name="Ziels R.M."/>
            <person name="Hallam S.J."/>
        </authorList>
    </citation>
    <scope>NUCLEOTIDE SEQUENCE</scope>
    <source>
        <strain evidence="4">AB48</strain>
    </source>
</reference>
<proteinExistence type="predicted"/>
<keyword evidence="2" id="KW-0274">FAD</keyword>
<dbReference type="InterPro" id="IPR016164">
    <property type="entry name" value="FAD-linked_Oxase-like_C"/>
</dbReference>
<evidence type="ECO:0000256" key="1">
    <source>
        <dbReference type="ARBA" id="ARBA00022630"/>
    </source>
</evidence>
<dbReference type="InterPro" id="IPR036318">
    <property type="entry name" value="FAD-bd_PCMH-like_sf"/>
</dbReference>
<dbReference type="Pfam" id="PF01565">
    <property type="entry name" value="FAD_binding_4"/>
    <property type="match status" value="1"/>
</dbReference>
<dbReference type="Gene3D" id="3.30.465.10">
    <property type="match status" value="1"/>
</dbReference>
<evidence type="ECO:0000313" key="4">
    <source>
        <dbReference type="EMBL" id="USR91394.1"/>
    </source>
</evidence>
<dbReference type="InterPro" id="IPR016169">
    <property type="entry name" value="FAD-bd_PCMH_sub2"/>
</dbReference>
<dbReference type="PANTHER" id="PTHR11748">
    <property type="entry name" value="D-LACTATE DEHYDROGENASE"/>
    <property type="match status" value="1"/>
</dbReference>
<dbReference type="PANTHER" id="PTHR11748:SF103">
    <property type="entry name" value="GLYCOLATE OXIDASE SUBUNIT GLCE"/>
    <property type="match status" value="1"/>
</dbReference>
<dbReference type="PROSITE" id="PS51387">
    <property type="entry name" value="FAD_PCMH"/>
    <property type="match status" value="1"/>
</dbReference>
<evidence type="ECO:0000259" key="3">
    <source>
        <dbReference type="PROSITE" id="PS51387"/>
    </source>
</evidence>
<dbReference type="Proteomes" id="UP001056708">
    <property type="component" value="Chromosome"/>
</dbReference>
<dbReference type="RefSeq" id="WP_252663419.1">
    <property type="nucleotide sequence ID" value="NZ_CP098611.1"/>
</dbReference>
<organism evidence="4 5">
    <name type="scientific">Phormidium yuhuli AB48</name>
    <dbReference type="NCBI Taxonomy" id="2940671"/>
    <lineage>
        <taxon>Bacteria</taxon>
        <taxon>Bacillati</taxon>
        <taxon>Cyanobacteriota</taxon>
        <taxon>Cyanophyceae</taxon>
        <taxon>Oscillatoriophycideae</taxon>
        <taxon>Oscillatoriales</taxon>
        <taxon>Oscillatoriaceae</taxon>
        <taxon>Phormidium</taxon>
        <taxon>Phormidium yuhuli</taxon>
    </lineage>
</organism>
<evidence type="ECO:0000256" key="2">
    <source>
        <dbReference type="ARBA" id="ARBA00022827"/>
    </source>
</evidence>
<keyword evidence="1" id="KW-0285">Flavoprotein</keyword>